<dbReference type="InterPro" id="IPR036906">
    <property type="entry name" value="ATPase_V1_fsu_sf"/>
</dbReference>
<dbReference type="GO" id="GO:0046961">
    <property type="term" value="F:proton-transporting ATPase activity, rotational mechanism"/>
    <property type="evidence" value="ECO:0007669"/>
    <property type="project" value="InterPro"/>
</dbReference>
<evidence type="ECO:0000313" key="4">
    <source>
        <dbReference type="EMBL" id="MDE4907616.1"/>
    </source>
</evidence>
<evidence type="ECO:0000256" key="1">
    <source>
        <dbReference type="ARBA" id="ARBA00010148"/>
    </source>
</evidence>
<dbReference type="AlphaFoldDB" id="A0A9Q4PWP9"/>
<proteinExistence type="inferred from homology"/>
<evidence type="ECO:0000256" key="3">
    <source>
        <dbReference type="ARBA" id="ARBA00023065"/>
    </source>
</evidence>
<dbReference type="RefSeq" id="WP_274924264.1">
    <property type="nucleotide sequence ID" value="NZ_JAKELO010000002.1"/>
</dbReference>
<keyword evidence="2" id="KW-0813">Transport</keyword>
<dbReference type="InterPro" id="IPR008218">
    <property type="entry name" value="ATPase_V1-cplx_f_g_su"/>
</dbReference>
<dbReference type="Gene3D" id="3.40.50.10580">
    <property type="entry name" value="ATPase, V1 complex, subunit F"/>
    <property type="match status" value="1"/>
</dbReference>
<evidence type="ECO:0000256" key="2">
    <source>
        <dbReference type="ARBA" id="ARBA00022448"/>
    </source>
</evidence>
<protein>
    <recommendedName>
        <fullName evidence="6">V-type ATP synthase subunit F</fullName>
    </recommendedName>
</protein>
<name>A0A9Q4PWP9_9EURY</name>
<comment type="caution">
    <text evidence="4">The sequence shown here is derived from an EMBL/GenBank/DDBJ whole genome shotgun (WGS) entry which is preliminary data.</text>
</comment>
<gene>
    <name evidence="4" type="ORF">L0665_03190</name>
</gene>
<organism evidence="4 5">
    <name type="scientific">Methanogenium marinum</name>
    <dbReference type="NCBI Taxonomy" id="348610"/>
    <lineage>
        <taxon>Archaea</taxon>
        <taxon>Methanobacteriati</taxon>
        <taxon>Methanobacteriota</taxon>
        <taxon>Stenosarchaea group</taxon>
        <taxon>Methanomicrobia</taxon>
        <taxon>Methanomicrobiales</taxon>
        <taxon>Methanomicrobiaceae</taxon>
        <taxon>Methanogenium</taxon>
    </lineage>
</organism>
<dbReference type="SUPFAM" id="SSF159468">
    <property type="entry name" value="AtpF-like"/>
    <property type="match status" value="1"/>
</dbReference>
<keyword evidence="5" id="KW-1185">Reference proteome</keyword>
<dbReference type="Pfam" id="PF01990">
    <property type="entry name" value="ATP-synt_F"/>
    <property type="match status" value="1"/>
</dbReference>
<reference evidence="4" key="1">
    <citation type="submission" date="2022-01" db="EMBL/GenBank/DDBJ databases">
        <title>Draft genome of Methanogenium marinum DSM 15558.</title>
        <authorList>
            <person name="Chen S.-C."/>
            <person name="You Y.-T."/>
        </authorList>
    </citation>
    <scope>NUCLEOTIDE SEQUENCE</scope>
    <source>
        <strain evidence="4">DSM 15558</strain>
    </source>
</reference>
<accession>A0A9Q4PWP9</accession>
<dbReference type="Proteomes" id="UP001143747">
    <property type="component" value="Unassembled WGS sequence"/>
</dbReference>
<keyword evidence="3" id="KW-0406">Ion transport</keyword>
<evidence type="ECO:0000313" key="5">
    <source>
        <dbReference type="Proteomes" id="UP001143747"/>
    </source>
</evidence>
<comment type="similarity">
    <text evidence="1">Belongs to the V-ATPase F subunit family.</text>
</comment>
<evidence type="ECO:0008006" key="6">
    <source>
        <dbReference type="Google" id="ProtNLM"/>
    </source>
</evidence>
<sequence length="103" mass="10976">MKIVAIGDRMTVSACRAGGIFDVIPCKDAGEALRALEEVLEHPDIGVVCVLDRYLGDFVLPRSKEAYPVIIGIPGPGGPVSREDAVRAAVRKVAGRHVPEADR</sequence>
<dbReference type="EMBL" id="JAKELO010000002">
    <property type="protein sequence ID" value="MDE4907616.1"/>
    <property type="molecule type" value="Genomic_DNA"/>
</dbReference>